<name>A0ACB7ZQ15_9AGAM</name>
<accession>A0ACB7ZQ15</accession>
<evidence type="ECO:0000313" key="1">
    <source>
        <dbReference type="EMBL" id="KAH7903295.1"/>
    </source>
</evidence>
<gene>
    <name evidence="1" type="ORF">BJ138DRAFT_1120530</name>
</gene>
<sequence length="362" mass="39071">MEPGLEPVPENLNADVCINPQVLATHPSLHQPFAELVQMFLERIASPLARHFTALYEHAGWSTSGKKAGGSRATVIHQKPSAHENSMLPLIPAPAVGYSTSFSIPGRPAGSLQRAIISARAGMLSNVLKAGVRMVWAQETVQVYPYSPAESLTNTRIVSVHPATPAASPRAMVPRQDAPSTPPSMSVLVTPAIGGNNSSSSFNIPATPESPTIRRAHTRFESVHKPAGSKSGRSNSGHKPTRAVPMEIWGPADGIQHLQTRENLYPDVSSLSLTPSPDSNTNIAPRPSSYTRRPRPLESFGPNTTRALKELNFPDKVHHLCLDIHRNYLMESWSTHLLEADSITINPDGVGKIVDAMVADCE</sequence>
<dbReference type="EMBL" id="MU269070">
    <property type="protein sequence ID" value="KAH7903295.1"/>
    <property type="molecule type" value="Genomic_DNA"/>
</dbReference>
<reference evidence="1" key="1">
    <citation type="journal article" date="2021" name="New Phytol.">
        <title>Evolutionary innovations through gain and loss of genes in the ectomycorrhizal Boletales.</title>
        <authorList>
            <person name="Wu G."/>
            <person name="Miyauchi S."/>
            <person name="Morin E."/>
            <person name="Kuo A."/>
            <person name="Drula E."/>
            <person name="Varga T."/>
            <person name="Kohler A."/>
            <person name="Feng B."/>
            <person name="Cao Y."/>
            <person name="Lipzen A."/>
            <person name="Daum C."/>
            <person name="Hundley H."/>
            <person name="Pangilinan J."/>
            <person name="Johnson J."/>
            <person name="Barry K."/>
            <person name="LaButti K."/>
            <person name="Ng V."/>
            <person name="Ahrendt S."/>
            <person name="Min B."/>
            <person name="Choi I.G."/>
            <person name="Park H."/>
            <person name="Plett J.M."/>
            <person name="Magnuson J."/>
            <person name="Spatafora J.W."/>
            <person name="Nagy L.G."/>
            <person name="Henrissat B."/>
            <person name="Grigoriev I.V."/>
            <person name="Yang Z.L."/>
            <person name="Xu J."/>
            <person name="Martin F.M."/>
        </authorList>
    </citation>
    <scope>NUCLEOTIDE SEQUENCE</scope>
    <source>
        <strain evidence="1">ATCC 28755</strain>
    </source>
</reference>
<proteinExistence type="predicted"/>
<comment type="caution">
    <text evidence="1">The sequence shown here is derived from an EMBL/GenBank/DDBJ whole genome shotgun (WGS) entry which is preliminary data.</text>
</comment>
<organism evidence="1 2">
    <name type="scientific">Hygrophoropsis aurantiaca</name>
    <dbReference type="NCBI Taxonomy" id="72124"/>
    <lineage>
        <taxon>Eukaryota</taxon>
        <taxon>Fungi</taxon>
        <taxon>Dikarya</taxon>
        <taxon>Basidiomycota</taxon>
        <taxon>Agaricomycotina</taxon>
        <taxon>Agaricomycetes</taxon>
        <taxon>Agaricomycetidae</taxon>
        <taxon>Boletales</taxon>
        <taxon>Coniophorineae</taxon>
        <taxon>Hygrophoropsidaceae</taxon>
        <taxon>Hygrophoropsis</taxon>
    </lineage>
</organism>
<keyword evidence="2" id="KW-1185">Reference proteome</keyword>
<evidence type="ECO:0000313" key="2">
    <source>
        <dbReference type="Proteomes" id="UP000790377"/>
    </source>
</evidence>
<protein>
    <submittedName>
        <fullName evidence="1">Uncharacterized protein</fullName>
    </submittedName>
</protein>
<dbReference type="Proteomes" id="UP000790377">
    <property type="component" value="Unassembled WGS sequence"/>
</dbReference>